<sequence length="332" mass="38060">MSLCDGASRALRDLCSPFNLRNNNKEAEENYQKDNDDADIRAEAREKTFDSVYDIMMSVLDCKDTYFDEKTANSFHVTVKYFEPEDNTDNAASCSPFFFSPLSAEIIDCFPFNVEEEGTKWFVEALGKCEFGDQPSKKRKISRDASSLVGKLRWLVGGALRIFPDDTKKRYLLNIENWWNLGLCPEVFREDLIDMLNATGYSRNRMFAVYDGYVAVPSSRRINEPHVSVTIEHSYAASDSISRAEVLTILAATMTQLEHKHLGEHYITPVMVVSFMDSLQGRIVMANMTNDGLLIHKSKLYDFRTQEEFDASMPVFTRYMAGYRIGDTRQFR</sequence>
<evidence type="ECO:0000313" key="2">
    <source>
        <dbReference type="Proteomes" id="UP001583193"/>
    </source>
</evidence>
<gene>
    <name evidence="1" type="ORF">Plec18167_006762</name>
</gene>
<dbReference type="EMBL" id="JAVDPF010000025">
    <property type="protein sequence ID" value="KAL1872159.1"/>
    <property type="molecule type" value="Genomic_DNA"/>
</dbReference>
<protein>
    <submittedName>
        <fullName evidence="1">Uncharacterized protein</fullName>
    </submittedName>
</protein>
<name>A0ABR3X943_9EURO</name>
<keyword evidence="2" id="KW-1185">Reference proteome</keyword>
<evidence type="ECO:0000313" key="1">
    <source>
        <dbReference type="EMBL" id="KAL1872159.1"/>
    </source>
</evidence>
<proteinExistence type="predicted"/>
<dbReference type="Proteomes" id="UP001583193">
    <property type="component" value="Unassembled WGS sequence"/>
</dbReference>
<reference evidence="1 2" key="1">
    <citation type="journal article" date="2024" name="IMA Fungus">
        <title>IMA Genome - F19 : A genome assembly and annotation guide to empower mycologists, including annotated draft genome sequences of Ceratocystis pirilliformis, Diaporthe australafricana, Fusarium ophioides, Paecilomyces lecythidis, and Sporothrix stenoceras.</title>
        <authorList>
            <person name="Aylward J."/>
            <person name="Wilson A.M."/>
            <person name="Visagie C.M."/>
            <person name="Spraker J."/>
            <person name="Barnes I."/>
            <person name="Buitendag C."/>
            <person name="Ceriani C."/>
            <person name="Del Mar Angel L."/>
            <person name="du Plessis D."/>
            <person name="Fuchs T."/>
            <person name="Gasser K."/>
            <person name="Kramer D."/>
            <person name="Li W."/>
            <person name="Munsamy K."/>
            <person name="Piso A."/>
            <person name="Price J.L."/>
            <person name="Sonnekus B."/>
            <person name="Thomas C."/>
            <person name="van der Nest A."/>
            <person name="van Dijk A."/>
            <person name="van Heerden A."/>
            <person name="van Vuuren N."/>
            <person name="Yilmaz N."/>
            <person name="Duong T.A."/>
            <person name="van der Merwe N.A."/>
            <person name="Wingfield M.J."/>
            <person name="Wingfield B.D."/>
        </authorList>
    </citation>
    <scope>NUCLEOTIDE SEQUENCE [LARGE SCALE GENOMIC DNA]</scope>
    <source>
        <strain evidence="1 2">CMW 18167</strain>
    </source>
</reference>
<organism evidence="1 2">
    <name type="scientific">Paecilomyces lecythidis</name>
    <dbReference type="NCBI Taxonomy" id="3004212"/>
    <lineage>
        <taxon>Eukaryota</taxon>
        <taxon>Fungi</taxon>
        <taxon>Dikarya</taxon>
        <taxon>Ascomycota</taxon>
        <taxon>Pezizomycotina</taxon>
        <taxon>Eurotiomycetes</taxon>
        <taxon>Eurotiomycetidae</taxon>
        <taxon>Eurotiales</taxon>
        <taxon>Thermoascaceae</taxon>
        <taxon>Paecilomyces</taxon>
    </lineage>
</organism>
<comment type="caution">
    <text evidence="1">The sequence shown here is derived from an EMBL/GenBank/DDBJ whole genome shotgun (WGS) entry which is preliminary data.</text>
</comment>
<accession>A0ABR3X943</accession>